<comment type="caution">
    <text evidence="1">The sequence shown here is derived from an EMBL/GenBank/DDBJ whole genome shotgun (WGS) entry which is preliminary data.</text>
</comment>
<sequence length="136" mass="14910">MTVSSKETHIGGLAVGYLPDRLGVASDFEFEWGGVAFVQRVWETRADDGAWRVDLQIQAMRGESLGDLDGLRAFLAEYHERGDDWKPEPLGGDGLASEREVARLLAPGFAVEVRDPFGRQGVQVVRAVAASITRRP</sequence>
<evidence type="ECO:0000313" key="1">
    <source>
        <dbReference type="EMBL" id="MQM25466.1"/>
    </source>
</evidence>
<evidence type="ECO:0000313" key="2">
    <source>
        <dbReference type="Proteomes" id="UP000477750"/>
    </source>
</evidence>
<proteinExistence type="predicted"/>
<accession>A0A6L5G747</accession>
<organism evidence="1 2">
    <name type="scientific">Glycomyces albidus</name>
    <dbReference type="NCBI Taxonomy" id="2656774"/>
    <lineage>
        <taxon>Bacteria</taxon>
        <taxon>Bacillati</taxon>
        <taxon>Actinomycetota</taxon>
        <taxon>Actinomycetes</taxon>
        <taxon>Glycomycetales</taxon>
        <taxon>Glycomycetaceae</taxon>
        <taxon>Glycomyces</taxon>
    </lineage>
</organism>
<protein>
    <submittedName>
        <fullName evidence="1">Uncharacterized protein</fullName>
    </submittedName>
</protein>
<dbReference type="Proteomes" id="UP000477750">
    <property type="component" value="Unassembled WGS sequence"/>
</dbReference>
<keyword evidence="2" id="KW-1185">Reference proteome</keyword>
<name>A0A6L5G747_9ACTN</name>
<reference evidence="1 2" key="1">
    <citation type="submission" date="2019-10" db="EMBL/GenBank/DDBJ databases">
        <title>Glycomyces albidus sp. nov., a novel actinomycete isolated from rhizosphere soil of wheat (Triticum aestivum L.).</title>
        <authorList>
            <person name="Qian L."/>
        </authorList>
    </citation>
    <scope>NUCLEOTIDE SEQUENCE [LARGE SCALE GENOMIC DNA]</scope>
    <source>
        <strain evidence="1 2">NEAU-7082</strain>
    </source>
</reference>
<dbReference type="EMBL" id="WIAO01000006">
    <property type="protein sequence ID" value="MQM25466.1"/>
    <property type="molecule type" value="Genomic_DNA"/>
</dbReference>
<dbReference type="AlphaFoldDB" id="A0A6L5G747"/>
<dbReference type="RefSeq" id="WP_153024607.1">
    <property type="nucleotide sequence ID" value="NZ_WIAO01000006.1"/>
</dbReference>
<gene>
    <name evidence="1" type="ORF">GFD30_07770</name>
</gene>